<dbReference type="Gene3D" id="3.40.50.12780">
    <property type="entry name" value="N-terminal domain of ligase-like"/>
    <property type="match status" value="1"/>
</dbReference>
<evidence type="ECO:0000259" key="1">
    <source>
        <dbReference type="Pfam" id="PF16177"/>
    </source>
</evidence>
<feature type="domain" description="Acetyl-coenzyme A synthetase N-terminal" evidence="1">
    <location>
        <begin position="71"/>
        <end position="128"/>
    </location>
</feature>
<protein>
    <recommendedName>
        <fullName evidence="1">Acetyl-coenzyme A synthetase N-terminal domain-containing protein</fullName>
    </recommendedName>
</protein>
<dbReference type="AlphaFoldDB" id="A0A4Y2X073"/>
<reference evidence="2 3" key="1">
    <citation type="journal article" date="2019" name="Sci. Rep.">
        <title>Orb-weaving spider Araneus ventricosus genome elucidates the spidroin gene catalogue.</title>
        <authorList>
            <person name="Kono N."/>
            <person name="Nakamura H."/>
            <person name="Ohtoshi R."/>
            <person name="Moran D.A.P."/>
            <person name="Shinohara A."/>
            <person name="Yoshida Y."/>
            <person name="Fujiwara M."/>
            <person name="Mori M."/>
            <person name="Tomita M."/>
            <person name="Arakawa K."/>
        </authorList>
    </citation>
    <scope>NUCLEOTIDE SEQUENCE [LARGE SCALE GENOMIC DNA]</scope>
</reference>
<dbReference type="OrthoDB" id="10253869at2759"/>
<comment type="caution">
    <text evidence="2">The sequence shown here is derived from an EMBL/GenBank/DDBJ whole genome shotgun (WGS) entry which is preliminary data.</text>
</comment>
<evidence type="ECO:0000313" key="2">
    <source>
        <dbReference type="EMBL" id="GBO42334.1"/>
    </source>
</evidence>
<keyword evidence="3" id="KW-1185">Reference proteome</keyword>
<organism evidence="2 3">
    <name type="scientific">Araneus ventricosus</name>
    <name type="common">Orbweaver spider</name>
    <name type="synonym">Epeira ventricosa</name>
    <dbReference type="NCBI Taxonomy" id="182803"/>
    <lineage>
        <taxon>Eukaryota</taxon>
        <taxon>Metazoa</taxon>
        <taxon>Ecdysozoa</taxon>
        <taxon>Arthropoda</taxon>
        <taxon>Chelicerata</taxon>
        <taxon>Arachnida</taxon>
        <taxon>Araneae</taxon>
        <taxon>Araneomorphae</taxon>
        <taxon>Entelegynae</taxon>
        <taxon>Araneoidea</taxon>
        <taxon>Araneidae</taxon>
        <taxon>Araneus</taxon>
    </lineage>
</organism>
<dbReference type="InterPro" id="IPR032387">
    <property type="entry name" value="ACAS_N"/>
</dbReference>
<dbReference type="Pfam" id="PF16177">
    <property type="entry name" value="ACAS_N"/>
    <property type="match status" value="1"/>
</dbReference>
<sequence>MFCSASLPPFRNSAVRPGTILFQSKCAKKAKNATAKSNLPQVIWNKKVPDTALEKFRKHIEEKYKTRLESYLDFHKWSIKNFANFWEEIWHHLEMVSSNPYDQVYRKTGDGFLECEWFPGAKFNFAENLMRIRDDRVAIIYAGIHRSSFVL</sequence>
<dbReference type="PANTHER" id="PTHR42921">
    <property type="entry name" value="ACETOACETYL-COA SYNTHETASE"/>
    <property type="match status" value="1"/>
</dbReference>
<name>A0A4Y2X073_ARAVE</name>
<dbReference type="InterPro" id="IPR042099">
    <property type="entry name" value="ANL_N_sf"/>
</dbReference>
<proteinExistence type="predicted"/>
<evidence type="ECO:0000313" key="3">
    <source>
        <dbReference type="Proteomes" id="UP000499080"/>
    </source>
</evidence>
<gene>
    <name evidence="2" type="ORF">AVEN_226776_1</name>
</gene>
<dbReference type="Proteomes" id="UP000499080">
    <property type="component" value="Unassembled WGS sequence"/>
</dbReference>
<accession>A0A4Y2X073</accession>
<dbReference type="PANTHER" id="PTHR42921:SF1">
    <property type="entry name" value="ACETOACETYL-COA SYNTHETASE"/>
    <property type="match status" value="1"/>
</dbReference>
<dbReference type="GO" id="GO:0030729">
    <property type="term" value="F:acetoacetate-CoA ligase activity"/>
    <property type="evidence" value="ECO:0007669"/>
    <property type="project" value="TreeGrafter"/>
</dbReference>
<dbReference type="EMBL" id="BGPR01068364">
    <property type="protein sequence ID" value="GBO42334.1"/>
    <property type="molecule type" value="Genomic_DNA"/>
</dbReference>